<organism evidence="1 2">
    <name type="scientific">Agrocybe pediades</name>
    <dbReference type="NCBI Taxonomy" id="84607"/>
    <lineage>
        <taxon>Eukaryota</taxon>
        <taxon>Fungi</taxon>
        <taxon>Dikarya</taxon>
        <taxon>Basidiomycota</taxon>
        <taxon>Agaricomycotina</taxon>
        <taxon>Agaricomycetes</taxon>
        <taxon>Agaricomycetidae</taxon>
        <taxon>Agaricales</taxon>
        <taxon>Agaricineae</taxon>
        <taxon>Strophariaceae</taxon>
        <taxon>Agrocybe</taxon>
    </lineage>
</organism>
<dbReference type="AlphaFoldDB" id="A0A8H4VLR3"/>
<reference evidence="1 2" key="1">
    <citation type="submission" date="2019-12" db="EMBL/GenBank/DDBJ databases">
        <authorList>
            <person name="Floudas D."/>
            <person name="Bentzer J."/>
            <person name="Ahren D."/>
            <person name="Johansson T."/>
            <person name="Persson P."/>
            <person name="Tunlid A."/>
        </authorList>
    </citation>
    <scope>NUCLEOTIDE SEQUENCE [LARGE SCALE GENOMIC DNA]</scope>
    <source>
        <strain evidence="1 2">CBS 102.39</strain>
    </source>
</reference>
<protein>
    <submittedName>
        <fullName evidence="1">Uncharacterized protein</fullName>
    </submittedName>
</protein>
<dbReference type="Proteomes" id="UP000521872">
    <property type="component" value="Unassembled WGS sequence"/>
</dbReference>
<proteinExistence type="predicted"/>
<gene>
    <name evidence="1" type="ORF">D9613_011751</name>
</gene>
<name>A0A8H4VLR3_9AGAR</name>
<accession>A0A8H4VLR3</accession>
<comment type="caution">
    <text evidence="1">The sequence shown here is derived from an EMBL/GenBank/DDBJ whole genome shotgun (WGS) entry which is preliminary data.</text>
</comment>
<dbReference type="EMBL" id="JAACJL010000047">
    <property type="protein sequence ID" value="KAF4612705.1"/>
    <property type="molecule type" value="Genomic_DNA"/>
</dbReference>
<evidence type="ECO:0000313" key="2">
    <source>
        <dbReference type="Proteomes" id="UP000521872"/>
    </source>
</evidence>
<sequence>MVIKFAQTCECEGMIMARLFGCQAIIGSQLCGLGLGASRLTNLVSFNQPAPYKITIHCGLGSALLMTYTMFLNPEESCTAEYGELVTEQAAELGIHEPVHIYIQAVRVIY</sequence>
<evidence type="ECO:0000313" key="1">
    <source>
        <dbReference type="EMBL" id="KAF4612705.1"/>
    </source>
</evidence>
<keyword evidence="2" id="KW-1185">Reference proteome</keyword>